<dbReference type="Proteomes" id="UP001341840">
    <property type="component" value="Unassembled WGS sequence"/>
</dbReference>
<proteinExistence type="predicted"/>
<protein>
    <submittedName>
        <fullName evidence="1">Uncharacterized protein</fullName>
    </submittedName>
</protein>
<gene>
    <name evidence="1" type="ORF">PIB30_063665</name>
</gene>
<dbReference type="EMBL" id="JASCZI010000609">
    <property type="protein sequence ID" value="MED6112669.1"/>
    <property type="molecule type" value="Genomic_DNA"/>
</dbReference>
<evidence type="ECO:0000313" key="2">
    <source>
        <dbReference type="Proteomes" id="UP001341840"/>
    </source>
</evidence>
<comment type="caution">
    <text evidence="1">The sequence shown here is derived from an EMBL/GenBank/DDBJ whole genome shotgun (WGS) entry which is preliminary data.</text>
</comment>
<sequence length="192" mass="22282">MPGRIPRWFEQRSRGASISFWFRGKDFPGNALLVAIRLRDGFHCNLWPIKVTPIVIINGDIISFTDATEIEQLFVFDLSRITTSLCLENRWNHVMVSYKAQLLSWTFKLHDVQIESVAKEIGIHLLKQKRSSIMQDIRFTDPYKMTQPIVMMMMVLMVLPNHKNQPLLLQTRIGLWTLLFLTHTALGTNTLT</sequence>
<accession>A0ABU6QNG6</accession>
<keyword evidence="2" id="KW-1185">Reference proteome</keyword>
<name>A0ABU6QNG6_9FABA</name>
<reference evidence="1 2" key="1">
    <citation type="journal article" date="2023" name="Plants (Basel)">
        <title>Bridging the Gap: Combining Genomics and Transcriptomics Approaches to Understand Stylosanthes scabra, an Orphan Legume from the Brazilian Caatinga.</title>
        <authorList>
            <person name="Ferreira-Neto J.R.C."/>
            <person name="da Silva M.D."/>
            <person name="Binneck E."/>
            <person name="de Melo N.F."/>
            <person name="da Silva R.H."/>
            <person name="de Melo A.L.T.M."/>
            <person name="Pandolfi V."/>
            <person name="Bustamante F.O."/>
            <person name="Brasileiro-Vidal A.C."/>
            <person name="Benko-Iseppon A.M."/>
        </authorList>
    </citation>
    <scope>NUCLEOTIDE SEQUENCE [LARGE SCALE GENOMIC DNA]</scope>
    <source>
        <tissue evidence="1">Leaves</tissue>
    </source>
</reference>
<organism evidence="1 2">
    <name type="scientific">Stylosanthes scabra</name>
    <dbReference type="NCBI Taxonomy" id="79078"/>
    <lineage>
        <taxon>Eukaryota</taxon>
        <taxon>Viridiplantae</taxon>
        <taxon>Streptophyta</taxon>
        <taxon>Embryophyta</taxon>
        <taxon>Tracheophyta</taxon>
        <taxon>Spermatophyta</taxon>
        <taxon>Magnoliopsida</taxon>
        <taxon>eudicotyledons</taxon>
        <taxon>Gunneridae</taxon>
        <taxon>Pentapetalae</taxon>
        <taxon>rosids</taxon>
        <taxon>fabids</taxon>
        <taxon>Fabales</taxon>
        <taxon>Fabaceae</taxon>
        <taxon>Papilionoideae</taxon>
        <taxon>50 kb inversion clade</taxon>
        <taxon>dalbergioids sensu lato</taxon>
        <taxon>Dalbergieae</taxon>
        <taxon>Pterocarpus clade</taxon>
        <taxon>Stylosanthes</taxon>
    </lineage>
</organism>
<evidence type="ECO:0000313" key="1">
    <source>
        <dbReference type="EMBL" id="MED6112669.1"/>
    </source>
</evidence>